<comment type="pathway">
    <text evidence="2">Cell wall biogenesis; peptidoglycan biosynthesis.</text>
</comment>
<dbReference type="PANTHER" id="PTHR43692">
    <property type="entry name" value="UDP-N-ACETYLMURAMOYLALANINE--D-GLUTAMATE LIGASE"/>
    <property type="match status" value="1"/>
</dbReference>
<dbReference type="Gene3D" id="3.90.190.20">
    <property type="entry name" value="Mur ligase, C-terminal domain"/>
    <property type="match status" value="1"/>
</dbReference>
<reference evidence="10 11" key="1">
    <citation type="submission" date="2018-04" db="EMBL/GenBank/DDBJ databases">
        <title>Novel Campyloabacter and Helicobacter Species and Strains.</title>
        <authorList>
            <person name="Mannion A.J."/>
            <person name="Shen Z."/>
            <person name="Fox J.G."/>
        </authorList>
    </citation>
    <scope>NUCLEOTIDE SEQUENCE [LARGE SCALE GENOMIC DNA]</scope>
    <source>
        <strain evidence="10 11">MIT 17-337</strain>
    </source>
</reference>
<keyword evidence="11" id="KW-1185">Reference proteome</keyword>
<evidence type="ECO:0000256" key="8">
    <source>
        <dbReference type="ARBA" id="ARBA00023306"/>
    </source>
</evidence>
<dbReference type="GO" id="GO:0008764">
    <property type="term" value="F:UDP-N-acetylmuramoylalanine-D-glutamate ligase activity"/>
    <property type="evidence" value="ECO:0007669"/>
    <property type="project" value="InterPro"/>
</dbReference>
<evidence type="ECO:0000256" key="4">
    <source>
        <dbReference type="ARBA" id="ARBA00022598"/>
    </source>
</evidence>
<evidence type="ECO:0000259" key="9">
    <source>
        <dbReference type="Pfam" id="PF08245"/>
    </source>
</evidence>
<dbReference type="Pfam" id="PF08245">
    <property type="entry name" value="Mur_ligase_M"/>
    <property type="match status" value="1"/>
</dbReference>
<feature type="domain" description="Mur ligase central" evidence="9">
    <location>
        <begin position="138"/>
        <end position="289"/>
    </location>
</feature>
<dbReference type="EMBL" id="NXLQ01000016">
    <property type="protein sequence ID" value="RDU64931.1"/>
    <property type="molecule type" value="Genomic_DNA"/>
</dbReference>
<dbReference type="GO" id="GO:0004326">
    <property type="term" value="F:tetrahydrofolylpolyglutamate synthase activity"/>
    <property type="evidence" value="ECO:0007669"/>
    <property type="project" value="InterPro"/>
</dbReference>
<evidence type="ECO:0000256" key="5">
    <source>
        <dbReference type="ARBA" id="ARBA00022618"/>
    </source>
</evidence>
<dbReference type="Gene3D" id="3.40.1190.10">
    <property type="entry name" value="Mur-like, catalytic domain"/>
    <property type="match status" value="1"/>
</dbReference>
<dbReference type="InterPro" id="IPR005762">
    <property type="entry name" value="MurD"/>
</dbReference>
<dbReference type="SUPFAM" id="SSF53244">
    <property type="entry name" value="MurD-like peptide ligases, peptide-binding domain"/>
    <property type="match status" value="1"/>
</dbReference>
<keyword evidence="4 10" id="KW-0436">Ligase</keyword>
<dbReference type="PANTHER" id="PTHR43692:SF1">
    <property type="entry name" value="UDP-N-ACETYLMURAMOYLALANINE--D-GLUTAMATE LIGASE"/>
    <property type="match status" value="1"/>
</dbReference>
<comment type="caution">
    <text evidence="10">The sequence shown here is derived from an EMBL/GenBank/DDBJ whole genome shotgun (WGS) entry which is preliminary data.</text>
</comment>
<dbReference type="InterPro" id="IPR018109">
    <property type="entry name" value="Folylpolyglutamate_synth_CS"/>
</dbReference>
<dbReference type="GO" id="GO:0051301">
    <property type="term" value="P:cell division"/>
    <property type="evidence" value="ECO:0007669"/>
    <property type="project" value="UniProtKB-KW"/>
</dbReference>
<protein>
    <submittedName>
        <fullName evidence="10">UDP-N-acetylmuramoylalanine--D-glutamate ligase</fullName>
    </submittedName>
</protein>
<evidence type="ECO:0000313" key="10">
    <source>
        <dbReference type="EMBL" id="RDU64931.1"/>
    </source>
</evidence>
<keyword evidence="5" id="KW-0132">Cell division</keyword>
<dbReference type="SUPFAM" id="SSF53623">
    <property type="entry name" value="MurD-like peptide ligases, catalytic domain"/>
    <property type="match status" value="1"/>
</dbReference>
<evidence type="ECO:0000256" key="2">
    <source>
        <dbReference type="ARBA" id="ARBA00004752"/>
    </source>
</evidence>
<dbReference type="AlphaFoldDB" id="A0A3D8IK40"/>
<evidence type="ECO:0000256" key="3">
    <source>
        <dbReference type="ARBA" id="ARBA00022490"/>
    </source>
</evidence>
<dbReference type="RefSeq" id="WP_115543338.1">
    <property type="nucleotide sequence ID" value="NZ_NXLQ01000016.1"/>
</dbReference>
<organism evidence="10 11">
    <name type="scientific">Helicobacter didelphidarum</name>
    <dbReference type="NCBI Taxonomy" id="2040648"/>
    <lineage>
        <taxon>Bacteria</taxon>
        <taxon>Pseudomonadati</taxon>
        <taxon>Campylobacterota</taxon>
        <taxon>Epsilonproteobacteria</taxon>
        <taxon>Campylobacterales</taxon>
        <taxon>Helicobacteraceae</taxon>
        <taxon>Helicobacter</taxon>
    </lineage>
</organism>
<dbReference type="GO" id="GO:0008360">
    <property type="term" value="P:regulation of cell shape"/>
    <property type="evidence" value="ECO:0007669"/>
    <property type="project" value="InterPro"/>
</dbReference>
<dbReference type="Proteomes" id="UP000256379">
    <property type="component" value="Unassembled WGS sequence"/>
</dbReference>
<dbReference type="InterPro" id="IPR036615">
    <property type="entry name" value="Mur_ligase_C_dom_sf"/>
</dbReference>
<evidence type="ECO:0000256" key="6">
    <source>
        <dbReference type="ARBA" id="ARBA00022741"/>
    </source>
</evidence>
<dbReference type="GO" id="GO:0005524">
    <property type="term" value="F:ATP binding"/>
    <property type="evidence" value="ECO:0007669"/>
    <property type="project" value="UniProtKB-KW"/>
</dbReference>
<dbReference type="PROSITE" id="PS01011">
    <property type="entry name" value="FOLYLPOLYGLU_SYNT_1"/>
    <property type="match status" value="1"/>
</dbReference>
<keyword evidence="8" id="KW-0131">Cell cycle</keyword>
<evidence type="ECO:0000313" key="11">
    <source>
        <dbReference type="Proteomes" id="UP000256379"/>
    </source>
</evidence>
<keyword evidence="3" id="KW-0963">Cytoplasm</keyword>
<accession>A0A3D8IK40</accession>
<dbReference type="GO" id="GO:0005737">
    <property type="term" value="C:cytoplasm"/>
    <property type="evidence" value="ECO:0007669"/>
    <property type="project" value="UniProtKB-SubCell"/>
</dbReference>
<gene>
    <name evidence="10" type="ORF">CQA53_07180</name>
</gene>
<dbReference type="InterPro" id="IPR013221">
    <property type="entry name" value="Mur_ligase_cen"/>
</dbReference>
<evidence type="ECO:0000256" key="1">
    <source>
        <dbReference type="ARBA" id="ARBA00004496"/>
    </source>
</evidence>
<keyword evidence="6" id="KW-0547">Nucleotide-binding</keyword>
<proteinExistence type="predicted"/>
<sequence>MESYINILGLGITNSAIMELLNIHNILCKVYDDKFTHTYKDSKGNEFAPFYSLEKFFEKNTQNNHIHRTENPKRESKQYQALNTQPQALQHDDTLAIISPGIPPNTAFLAYFTNIMSEYDFIYNLLNKKNKNFFSIWISGTNGKTTTTEMTSLMLQAKSGGNIGTPLAKLFMQDFPYMNLSLESLPKVCNHNIFLQDSKEQITFNPTHSVFDVNDFQSHLSSRDSESLMAQNQCKKNKTNQIQWVLETSSFALHYTNFALPNLYILLPLSQDHISWHTSFESYLTDKLKPLVLMNLAKNPKKYYACIPKELLEHEIVRSIIESFQGNLLLYADSNELQTFLNYTEEYQNLFKEPFKLDFMLSAAALQFADIAFDKTYIKQYKIGHYRMEEKWLNNILFVNDSKGTNPHAVFAALSAYRTYRIYLILGGDAKGAKLDMLYPIISTHGTKVFSIGKDGTMIARECKQHNIFVKECHTLSYALNEIAQELRKDNLCKDSLMNENEKENAPLVMLSPACASLDQYKSYKARGDEFNELVIKIFGDFHK</sequence>
<dbReference type="OrthoDB" id="9809796at2"/>
<comment type="subcellular location">
    <subcellularLocation>
        <location evidence="1">Cytoplasm</location>
    </subcellularLocation>
</comment>
<evidence type="ECO:0000256" key="7">
    <source>
        <dbReference type="ARBA" id="ARBA00022840"/>
    </source>
</evidence>
<keyword evidence="7" id="KW-0067">ATP-binding</keyword>
<dbReference type="InterPro" id="IPR036565">
    <property type="entry name" value="Mur-like_cat_sf"/>
</dbReference>
<name>A0A3D8IK40_9HELI</name>